<evidence type="ECO:0000256" key="1">
    <source>
        <dbReference type="SAM" id="MobiDB-lite"/>
    </source>
</evidence>
<feature type="compositionally biased region" description="Polar residues" evidence="1">
    <location>
        <begin position="20"/>
        <end position="29"/>
    </location>
</feature>
<dbReference type="OrthoDB" id="2621152at2759"/>
<dbReference type="EMBL" id="KN833765">
    <property type="protein sequence ID" value="KIK20413.1"/>
    <property type="molecule type" value="Genomic_DNA"/>
</dbReference>
<reference evidence="3" key="2">
    <citation type="submission" date="2015-01" db="EMBL/GenBank/DDBJ databases">
        <title>Evolutionary Origins and Diversification of the Mycorrhizal Mutualists.</title>
        <authorList>
            <consortium name="DOE Joint Genome Institute"/>
            <consortium name="Mycorrhizal Genomics Consortium"/>
            <person name="Kohler A."/>
            <person name="Kuo A."/>
            <person name="Nagy L.G."/>
            <person name="Floudas D."/>
            <person name="Copeland A."/>
            <person name="Barry K.W."/>
            <person name="Cichocki N."/>
            <person name="Veneault-Fourrey C."/>
            <person name="LaButti K."/>
            <person name="Lindquist E.A."/>
            <person name="Lipzen A."/>
            <person name="Lundell T."/>
            <person name="Morin E."/>
            <person name="Murat C."/>
            <person name="Riley R."/>
            <person name="Ohm R."/>
            <person name="Sun H."/>
            <person name="Tunlid A."/>
            <person name="Henrissat B."/>
            <person name="Grigoriev I.V."/>
            <person name="Hibbett D.S."/>
            <person name="Martin F."/>
        </authorList>
    </citation>
    <scope>NUCLEOTIDE SEQUENCE [LARGE SCALE GENOMIC DNA]</scope>
    <source>
        <strain evidence="3">441</strain>
    </source>
</reference>
<sequence length="483" mass="55057">MSNLQECKVRFYNEVEILTIDQSSQSSGSAHEGRSSQPGGHRDAAVSDDDQMDWMEDFQADDGQIPPPYVPEADIDAPENDDDLDQIPPPPPSATIISARSDVDDKIAGGADVVVLEELDDEQDPPPVPTSPNDNLDVLEQLVVEQDPLPVPASPSSSTARSAHERILLQPRSPPVQVTNMAEDQCDMDSKTDFACAERRWMCGKFFDLYETFFEPVPSRTVRMEMEHEGLIDPGVDEEVFRVIYEMKLRCRHTRLHYEFGHDARLDQHILEAMRRIAYDLEYSAKCRIDLIKEVRKAIHLLDAMEASEDPYKALGFRCYCGKEENLAWKSLAEMVTIYLGCRIEAAVVHLLSMPRIVDWPKHWFNNLFLDMWYLTDLLPSTITQLSHAPPLLACYHSFLHGGWMEDTFRKELLHIPIGEFRMIDHIANLIPLWTPHGIRRHDGFTSAWWFGSNETYQWHAVDGNLGAMAAEACAFFKVFRIP</sequence>
<keyword evidence="3" id="KW-1185">Reference proteome</keyword>
<organism evidence="2 3">
    <name type="scientific">Pisolithus microcarpus 441</name>
    <dbReference type="NCBI Taxonomy" id="765257"/>
    <lineage>
        <taxon>Eukaryota</taxon>
        <taxon>Fungi</taxon>
        <taxon>Dikarya</taxon>
        <taxon>Basidiomycota</taxon>
        <taxon>Agaricomycotina</taxon>
        <taxon>Agaricomycetes</taxon>
        <taxon>Agaricomycetidae</taxon>
        <taxon>Boletales</taxon>
        <taxon>Sclerodermatineae</taxon>
        <taxon>Pisolithaceae</taxon>
        <taxon>Pisolithus</taxon>
    </lineage>
</organism>
<protein>
    <submittedName>
        <fullName evidence="2">Uncharacterized protein</fullName>
    </submittedName>
</protein>
<dbReference type="Proteomes" id="UP000054018">
    <property type="component" value="Unassembled WGS sequence"/>
</dbReference>
<name>A0A0C9ZKI2_9AGAM</name>
<evidence type="ECO:0000313" key="2">
    <source>
        <dbReference type="EMBL" id="KIK20413.1"/>
    </source>
</evidence>
<gene>
    <name evidence="2" type="ORF">PISMIDRAFT_13007</name>
</gene>
<reference evidence="2 3" key="1">
    <citation type="submission" date="2014-04" db="EMBL/GenBank/DDBJ databases">
        <authorList>
            <consortium name="DOE Joint Genome Institute"/>
            <person name="Kuo A."/>
            <person name="Kohler A."/>
            <person name="Costa M.D."/>
            <person name="Nagy L.G."/>
            <person name="Floudas D."/>
            <person name="Copeland A."/>
            <person name="Barry K.W."/>
            <person name="Cichocki N."/>
            <person name="Veneault-Fourrey C."/>
            <person name="LaButti K."/>
            <person name="Lindquist E.A."/>
            <person name="Lipzen A."/>
            <person name="Lundell T."/>
            <person name="Morin E."/>
            <person name="Murat C."/>
            <person name="Sun H."/>
            <person name="Tunlid A."/>
            <person name="Henrissat B."/>
            <person name="Grigoriev I.V."/>
            <person name="Hibbett D.S."/>
            <person name="Martin F."/>
            <person name="Nordberg H.P."/>
            <person name="Cantor M.N."/>
            <person name="Hua S.X."/>
        </authorList>
    </citation>
    <scope>NUCLEOTIDE SEQUENCE [LARGE SCALE GENOMIC DNA]</scope>
    <source>
        <strain evidence="2 3">441</strain>
    </source>
</reference>
<feature type="region of interest" description="Disordered" evidence="1">
    <location>
        <begin position="20"/>
        <end position="94"/>
    </location>
</feature>
<feature type="compositionally biased region" description="Acidic residues" evidence="1">
    <location>
        <begin position="73"/>
        <end position="85"/>
    </location>
</feature>
<dbReference type="AlphaFoldDB" id="A0A0C9ZKI2"/>
<feature type="compositionally biased region" description="Acidic residues" evidence="1">
    <location>
        <begin position="46"/>
        <end position="60"/>
    </location>
</feature>
<dbReference type="HOGENOM" id="CLU_039651_0_0_1"/>
<proteinExistence type="predicted"/>
<evidence type="ECO:0000313" key="3">
    <source>
        <dbReference type="Proteomes" id="UP000054018"/>
    </source>
</evidence>
<accession>A0A0C9ZKI2</accession>
<dbReference type="STRING" id="765257.A0A0C9ZKI2"/>